<accession>A0A182PWL1</accession>
<dbReference type="GO" id="GO:0071897">
    <property type="term" value="P:DNA biosynthetic process"/>
    <property type="evidence" value="ECO:0007669"/>
    <property type="project" value="UniProtKB-ARBA"/>
</dbReference>
<dbReference type="VEuPathDB" id="VectorBase:AEPI011348"/>
<dbReference type="InterPro" id="IPR043502">
    <property type="entry name" value="DNA/RNA_pol_sf"/>
</dbReference>
<keyword evidence="3" id="KW-1185">Reference proteome</keyword>
<dbReference type="InterPro" id="IPR040676">
    <property type="entry name" value="DUF5641"/>
</dbReference>
<reference evidence="3" key="1">
    <citation type="submission" date="2013-03" db="EMBL/GenBank/DDBJ databases">
        <title>The Genome Sequence of Anopheles epiroticus epiroticus2.</title>
        <authorList>
            <consortium name="The Broad Institute Genomics Platform"/>
            <person name="Neafsey D.E."/>
            <person name="Howell P."/>
            <person name="Walker B."/>
            <person name="Young S.K."/>
            <person name="Zeng Q."/>
            <person name="Gargeya S."/>
            <person name="Fitzgerald M."/>
            <person name="Haas B."/>
            <person name="Abouelleil A."/>
            <person name="Allen A.W."/>
            <person name="Alvarado L."/>
            <person name="Arachchi H.M."/>
            <person name="Berlin A.M."/>
            <person name="Chapman S.B."/>
            <person name="Gainer-Dewar J."/>
            <person name="Goldberg J."/>
            <person name="Griggs A."/>
            <person name="Gujja S."/>
            <person name="Hansen M."/>
            <person name="Howarth C."/>
            <person name="Imamovic A."/>
            <person name="Ireland A."/>
            <person name="Larimer J."/>
            <person name="McCowan C."/>
            <person name="Murphy C."/>
            <person name="Pearson M."/>
            <person name="Poon T.W."/>
            <person name="Priest M."/>
            <person name="Roberts A."/>
            <person name="Saif S."/>
            <person name="Shea T."/>
            <person name="Sisk P."/>
            <person name="Sykes S."/>
            <person name="Wortman J."/>
            <person name="Nusbaum C."/>
            <person name="Birren B."/>
        </authorList>
    </citation>
    <scope>NUCLEOTIDE SEQUENCE [LARGE SCALE GENOMIC DNA]</scope>
    <source>
        <strain evidence="3">Epiroticus2</strain>
    </source>
</reference>
<dbReference type="InterPro" id="IPR008042">
    <property type="entry name" value="Retrotrans_Pao"/>
</dbReference>
<dbReference type="Pfam" id="PF05380">
    <property type="entry name" value="Peptidase_A17"/>
    <property type="match status" value="1"/>
</dbReference>
<dbReference type="PANTHER" id="PTHR47331">
    <property type="entry name" value="PHD-TYPE DOMAIN-CONTAINING PROTEIN"/>
    <property type="match status" value="1"/>
</dbReference>
<protein>
    <submittedName>
        <fullName evidence="2">DUF5641 domain-containing protein</fullName>
    </submittedName>
</protein>
<dbReference type="Pfam" id="PF18701">
    <property type="entry name" value="DUF5641"/>
    <property type="match status" value="1"/>
</dbReference>
<proteinExistence type="predicted"/>
<evidence type="ECO:0000259" key="1">
    <source>
        <dbReference type="Pfam" id="PF18701"/>
    </source>
</evidence>
<dbReference type="SUPFAM" id="SSF56672">
    <property type="entry name" value="DNA/RNA polymerases"/>
    <property type="match status" value="1"/>
</dbReference>
<reference evidence="2" key="2">
    <citation type="submission" date="2020-05" db="UniProtKB">
        <authorList>
            <consortium name="EnsemblMetazoa"/>
        </authorList>
    </citation>
    <scope>IDENTIFICATION</scope>
    <source>
        <strain evidence="2">Epiroticus2</strain>
    </source>
</reference>
<organism evidence="2 3">
    <name type="scientific">Anopheles epiroticus</name>
    <dbReference type="NCBI Taxonomy" id="199890"/>
    <lineage>
        <taxon>Eukaryota</taxon>
        <taxon>Metazoa</taxon>
        <taxon>Ecdysozoa</taxon>
        <taxon>Arthropoda</taxon>
        <taxon>Hexapoda</taxon>
        <taxon>Insecta</taxon>
        <taxon>Pterygota</taxon>
        <taxon>Neoptera</taxon>
        <taxon>Endopterygota</taxon>
        <taxon>Diptera</taxon>
        <taxon>Nematocera</taxon>
        <taxon>Culicoidea</taxon>
        <taxon>Culicidae</taxon>
        <taxon>Anophelinae</taxon>
        <taxon>Anopheles</taxon>
    </lineage>
</organism>
<dbReference type="Proteomes" id="UP000075885">
    <property type="component" value="Unassembled WGS sequence"/>
</dbReference>
<dbReference type="STRING" id="199890.A0A182PWL1"/>
<evidence type="ECO:0000313" key="3">
    <source>
        <dbReference type="Proteomes" id="UP000075885"/>
    </source>
</evidence>
<dbReference type="PANTHER" id="PTHR47331:SF4">
    <property type="entry name" value="PEPTIDASE S1 DOMAIN-CONTAINING PROTEIN"/>
    <property type="match status" value="1"/>
</dbReference>
<sequence>MSWTGGVTRTEADSKRISLEISARNDSRRYELANAHTVRKLSLPHQELNFHSLTDSFAHFQGLPIQPSLKGEPRLLIGLQHTDLLAPLEARLGNPDEPVAVRSRLGWAVYGLCKKPISSATTQHHLMRHDERENTSDGGDQELNQLLKDYFTLKEVGVKSGSLPENPEIARAKSLLRETTVRVGERFTTGLLWKSNDFHFPNSFPMALKRLQALERKLSKDPELKRDVHQQIKHYIDKGYAHKATRRELEEADPSRTWYLPLNVVSHPRKPEKKRLVWDAAAKHLEETWKRCSIKYGFVEKIPKHKGFYSGSTKVYLLQYIYIMDVATFGASCSPCSAQYIMHRNAEENALEFPEAAKAIQSKTYMDDYFDSCDTEAEAIQRAQQVKLIHARAGFNMRSWVSNCESVLKGMGEISDEPVPIVEHDSVGKPLRVLGMVWDPLKDVFKYTTNWRNDLMPYVLEKQRSTIRIALRIVMSLFDPLGLIGPILIHGRILMQDLWRDNLDWDSKMGDIEFEKWQRWIDLIQTINALEIPRIYFSNINLLEGKTLQLNVFTDASELAYGCAAYLRIAHDDQVQCSLVMARCKVAPLKHLTIPQLELQAALLGARLMHSVVQNHSLQINESYLHTDSEVVLSWITSQPREFKQFVACRKQLRPPRISPKILRSSYKRSRYLANELWDRWIKEYFPALNLRTKWHNDDVSLREGNLVLIAEGNRRDWIRGTIEEVHTGSDGIVREAMVRTANGKIVRRPAVKLAVIPAEVKSDEE</sequence>
<feature type="domain" description="DUF5641" evidence="1">
    <location>
        <begin position="666"/>
        <end position="756"/>
    </location>
</feature>
<dbReference type="AlphaFoldDB" id="A0A182PWL1"/>
<dbReference type="EnsemblMetazoa" id="AEPI011348-RA">
    <property type="protein sequence ID" value="AEPI011348-PA"/>
    <property type="gene ID" value="AEPI011348"/>
</dbReference>
<evidence type="ECO:0000313" key="2">
    <source>
        <dbReference type="EnsemblMetazoa" id="AEPI011348-PA"/>
    </source>
</evidence>
<name>A0A182PWL1_9DIPT</name>